<proteinExistence type="predicted"/>
<dbReference type="EMBL" id="FOOY01000034">
    <property type="protein sequence ID" value="SFG95434.1"/>
    <property type="molecule type" value="Genomic_DNA"/>
</dbReference>
<sequence length="86" mass="10238">MIIIKFLDRRRSTWYKIDDLIINCKKSHYHKGEVVHANGKDYCVIDDHNYLRVQPMCREINLYRPIPLDTSELNVEQLAETISMDT</sequence>
<organism evidence="1 2">
    <name type="scientific">Sporolactobacillus nakayamae</name>
    <dbReference type="NCBI Taxonomy" id="269670"/>
    <lineage>
        <taxon>Bacteria</taxon>
        <taxon>Bacillati</taxon>
        <taxon>Bacillota</taxon>
        <taxon>Bacilli</taxon>
        <taxon>Bacillales</taxon>
        <taxon>Sporolactobacillaceae</taxon>
        <taxon>Sporolactobacillus</taxon>
    </lineage>
</organism>
<reference evidence="2" key="1">
    <citation type="submission" date="2016-10" db="EMBL/GenBank/DDBJ databases">
        <authorList>
            <person name="Varghese N."/>
            <person name="Submissions S."/>
        </authorList>
    </citation>
    <scope>NUCLEOTIDE SEQUENCE [LARGE SCALE GENOMIC DNA]</scope>
    <source>
        <strain evidence="2">ATCC 700379</strain>
    </source>
</reference>
<dbReference type="Proteomes" id="UP000198752">
    <property type="component" value="Unassembled WGS sequence"/>
</dbReference>
<name>A0A1I2W208_9BACL</name>
<dbReference type="AlphaFoldDB" id="A0A1I2W208"/>
<accession>A0A1I2W208</accession>
<evidence type="ECO:0000313" key="1">
    <source>
        <dbReference type="EMBL" id="SFG95434.1"/>
    </source>
</evidence>
<protein>
    <submittedName>
        <fullName evidence="1">Uncharacterized protein</fullName>
    </submittedName>
</protein>
<gene>
    <name evidence="1" type="ORF">SAMN02982927_03356</name>
</gene>
<keyword evidence="2" id="KW-1185">Reference proteome</keyword>
<evidence type="ECO:0000313" key="2">
    <source>
        <dbReference type="Proteomes" id="UP000198752"/>
    </source>
</evidence>